<keyword evidence="12" id="KW-0496">Mitochondrion</keyword>
<dbReference type="GO" id="GO:0000036">
    <property type="term" value="F:acyl carrier activity"/>
    <property type="evidence" value="ECO:0007669"/>
    <property type="project" value="TreeGrafter"/>
</dbReference>
<dbReference type="HAMAP" id="MF_01217">
    <property type="entry name" value="Acyl_carrier"/>
    <property type="match status" value="1"/>
</dbReference>
<comment type="similarity">
    <text evidence="3">Belongs to the acyl carrier protein (ACP) family.</text>
</comment>
<dbReference type="eggNOG" id="KOG1748">
    <property type="taxonomic scope" value="Eukaryota"/>
</dbReference>
<dbReference type="Proteomes" id="UP000187013">
    <property type="component" value="Unassembled WGS sequence"/>
</dbReference>
<evidence type="ECO:0000256" key="7">
    <source>
        <dbReference type="ARBA" id="ARBA00022553"/>
    </source>
</evidence>
<dbReference type="OrthoDB" id="448946at2759"/>
<dbReference type="PANTHER" id="PTHR20863">
    <property type="entry name" value="ACYL CARRIER PROTEIN"/>
    <property type="match status" value="1"/>
</dbReference>
<dbReference type="PANTHER" id="PTHR20863:SF28">
    <property type="entry name" value="ACYL CARRIER PROTEIN, MITOCHONDRIAL"/>
    <property type="match status" value="1"/>
</dbReference>
<keyword evidence="13 14" id="KW-0275">Fatty acid biosynthesis</keyword>
<dbReference type="InterPro" id="IPR003231">
    <property type="entry name" value="ACP"/>
</dbReference>
<evidence type="ECO:0000256" key="2">
    <source>
        <dbReference type="ARBA" id="ARBA00005194"/>
    </source>
</evidence>
<evidence type="ECO:0000256" key="4">
    <source>
        <dbReference type="ARBA" id="ARBA00022448"/>
    </source>
</evidence>
<proteinExistence type="inferred from homology"/>
<dbReference type="NCBIfam" id="TIGR00517">
    <property type="entry name" value="acyl_carrier"/>
    <property type="match status" value="1"/>
</dbReference>
<evidence type="ECO:0000256" key="11">
    <source>
        <dbReference type="ARBA" id="ARBA00023098"/>
    </source>
</evidence>
<dbReference type="EMBL" id="BDGX01000008">
    <property type="protein sequence ID" value="GAV47570.1"/>
    <property type="molecule type" value="Genomic_DNA"/>
</dbReference>
<evidence type="ECO:0000256" key="14">
    <source>
        <dbReference type="RuleBase" id="RU000722"/>
    </source>
</evidence>
<name>A0A1Q2ZVQ2_ZYGRO</name>
<accession>A0A1Q2ZVQ2</accession>
<comment type="pathway">
    <text evidence="2">Lipid metabolism; fatty acid biosynthesis.</text>
</comment>
<dbReference type="AlphaFoldDB" id="A0A1Q2ZVQ2"/>
<evidence type="ECO:0000256" key="8">
    <source>
        <dbReference type="ARBA" id="ARBA00022832"/>
    </source>
</evidence>
<dbReference type="GO" id="GO:0099128">
    <property type="term" value="C:mitochondrial [2Fe-2S] assembly complex"/>
    <property type="evidence" value="ECO:0007669"/>
    <property type="project" value="UniProtKB-ARBA"/>
</dbReference>
<organism evidence="16 17">
    <name type="scientific">Zygosaccharomyces rouxii</name>
    <dbReference type="NCBI Taxonomy" id="4956"/>
    <lineage>
        <taxon>Eukaryota</taxon>
        <taxon>Fungi</taxon>
        <taxon>Dikarya</taxon>
        <taxon>Ascomycota</taxon>
        <taxon>Saccharomycotina</taxon>
        <taxon>Saccharomycetes</taxon>
        <taxon>Saccharomycetales</taxon>
        <taxon>Saccharomycetaceae</taxon>
        <taxon>Zygosaccharomyces</taxon>
    </lineage>
</organism>
<dbReference type="GO" id="GO:0000035">
    <property type="term" value="F:acyl binding"/>
    <property type="evidence" value="ECO:0007669"/>
    <property type="project" value="TreeGrafter"/>
</dbReference>
<keyword evidence="11" id="KW-0443">Lipid metabolism</keyword>
<keyword evidence="4" id="KW-0813">Transport</keyword>
<keyword evidence="5 14" id="KW-0596">Phosphopantetheine</keyword>
<keyword evidence="8" id="KW-0276">Fatty acid metabolism</keyword>
<evidence type="ECO:0000256" key="10">
    <source>
        <dbReference type="ARBA" id="ARBA00022982"/>
    </source>
</evidence>
<evidence type="ECO:0000256" key="9">
    <source>
        <dbReference type="ARBA" id="ARBA00022946"/>
    </source>
</evidence>
<dbReference type="PROSITE" id="PS00012">
    <property type="entry name" value="PHOSPHOPANTETHEINE"/>
    <property type="match status" value="1"/>
</dbReference>
<comment type="subcellular location">
    <subcellularLocation>
        <location evidence="1">Mitochondrion</location>
    </subcellularLocation>
</comment>
<dbReference type="Gene3D" id="1.10.1200.10">
    <property type="entry name" value="ACP-like"/>
    <property type="match status" value="1"/>
</dbReference>
<evidence type="ECO:0000256" key="1">
    <source>
        <dbReference type="ARBA" id="ARBA00004173"/>
    </source>
</evidence>
<evidence type="ECO:0000256" key="12">
    <source>
        <dbReference type="ARBA" id="ARBA00023128"/>
    </source>
</evidence>
<dbReference type="InterPro" id="IPR009081">
    <property type="entry name" value="PP-bd_ACP"/>
</dbReference>
<evidence type="ECO:0000256" key="6">
    <source>
        <dbReference type="ARBA" id="ARBA00022516"/>
    </source>
</evidence>
<evidence type="ECO:0000256" key="13">
    <source>
        <dbReference type="ARBA" id="ARBA00023160"/>
    </source>
</evidence>
<evidence type="ECO:0000256" key="5">
    <source>
        <dbReference type="ARBA" id="ARBA00022450"/>
    </source>
</evidence>
<evidence type="ECO:0000256" key="3">
    <source>
        <dbReference type="ARBA" id="ARBA00010930"/>
    </source>
</evidence>
<reference evidence="16 17" key="1">
    <citation type="submission" date="2016-08" db="EMBL/GenBank/DDBJ databases">
        <title>Draft genome sequence of allopolyploid Zygosaccharomyces rouxii.</title>
        <authorList>
            <person name="Watanabe J."/>
            <person name="Uehara K."/>
            <person name="Mogi Y."/>
            <person name="Tsukioka Y."/>
        </authorList>
    </citation>
    <scope>NUCLEOTIDE SEQUENCE [LARGE SCALE GENOMIC DNA]</scope>
    <source>
        <strain evidence="16 17">NBRC 110957</strain>
    </source>
</reference>
<evidence type="ECO:0000259" key="15">
    <source>
        <dbReference type="PROSITE" id="PS50075"/>
    </source>
</evidence>
<keyword evidence="10" id="KW-0249">Electron transport</keyword>
<feature type="domain" description="Carrier" evidence="15">
    <location>
        <begin position="46"/>
        <end position="122"/>
    </location>
</feature>
<keyword evidence="7" id="KW-0597">Phosphoprotein</keyword>
<dbReference type="FunFam" id="1.10.1200.10:FF:000003">
    <property type="entry name" value="Acyl carrier protein"/>
    <property type="match status" value="1"/>
</dbReference>
<dbReference type="OMA" id="FMSSHDD"/>
<comment type="caution">
    <text evidence="16">The sequence shown here is derived from an EMBL/GenBank/DDBJ whole genome shotgun (WGS) entry which is preliminary data.</text>
</comment>
<sequence length="125" mass="14104">MFKSVFRPCAAVAKNARMTLPVRNSILMPQMMVSPIRFYSATTDRNEITQRVVDVIKAFDRTNASADISSKTLFHKDLGLDSLDTVELLVAIEEDFDIQFPDKVADELKGVEDTVEWIANHPESE</sequence>
<evidence type="ECO:0000313" key="17">
    <source>
        <dbReference type="Proteomes" id="UP000187013"/>
    </source>
</evidence>
<comment type="function">
    <text evidence="14">Carrier of the growing fatty acid chain in fatty acid biosynthesis.</text>
</comment>
<dbReference type="PROSITE" id="PS50075">
    <property type="entry name" value="CARRIER"/>
    <property type="match status" value="1"/>
</dbReference>
<dbReference type="Pfam" id="PF00550">
    <property type="entry name" value="PP-binding"/>
    <property type="match status" value="1"/>
</dbReference>
<dbReference type="SUPFAM" id="SSF47336">
    <property type="entry name" value="ACP-like"/>
    <property type="match status" value="1"/>
</dbReference>
<evidence type="ECO:0000313" key="16">
    <source>
        <dbReference type="EMBL" id="GAV47570.1"/>
    </source>
</evidence>
<dbReference type="InterPro" id="IPR006162">
    <property type="entry name" value="Ppantetheine_attach_site"/>
</dbReference>
<gene>
    <name evidence="16" type="ORF">ZYGR_0H04160</name>
</gene>
<keyword evidence="9" id="KW-0809">Transit peptide</keyword>
<protein>
    <recommendedName>
        <fullName evidence="14">Acyl carrier protein</fullName>
    </recommendedName>
</protein>
<dbReference type="InterPro" id="IPR036736">
    <property type="entry name" value="ACP-like_sf"/>
</dbReference>
<keyword evidence="6 14" id="KW-0444">Lipid biosynthesis</keyword>